<dbReference type="PANTHER" id="PTHR30151">
    <property type="entry name" value="ALKANE SULFONATE ABC TRANSPORTER-RELATED, MEMBRANE SUBUNIT"/>
    <property type="match status" value="1"/>
</dbReference>
<dbReference type="RefSeq" id="WP_009903386.1">
    <property type="nucleotide sequence ID" value="NZ_BIWZ01000039.1"/>
</dbReference>
<proteinExistence type="inferred from homology"/>
<sequence length="260" mass="28958">MVNKFNNKFLRLVKSVLIFFIILLLWKITNYLGIWSDYILPSPEKVYSTFLNMISDGSIFINVYASMKRVLIGFAISTAIGVPLGIFFGIYSGVYEYFKSLINFLRNTPPLALIPMLILWFGIGEESKIIIIVLASFFPIFTSTFKGIKNCDSKLIEVGRVFEFSKLQIIFKIIIPNAILDIAVGLKLALGYSFRAIIGAELVAASSGLGYLISDGKEMSRTDVVIVGIIVIGLLGIITDYIFSIIVKKVSKGKMVEAYE</sequence>
<feature type="transmembrane region" description="Helical" evidence="7">
    <location>
        <begin position="224"/>
        <end position="247"/>
    </location>
</feature>
<evidence type="ECO:0000256" key="2">
    <source>
        <dbReference type="ARBA" id="ARBA00022448"/>
    </source>
</evidence>
<keyword evidence="5 7" id="KW-1133">Transmembrane helix</keyword>
<feature type="transmembrane region" description="Helical" evidence="7">
    <location>
        <begin position="104"/>
        <end position="123"/>
    </location>
</feature>
<dbReference type="PROSITE" id="PS50928">
    <property type="entry name" value="ABC_TM1"/>
    <property type="match status" value="1"/>
</dbReference>
<dbReference type="InterPro" id="IPR000515">
    <property type="entry name" value="MetI-like"/>
</dbReference>
<keyword evidence="2 7" id="KW-0813">Transport</keyword>
<evidence type="ECO:0000256" key="3">
    <source>
        <dbReference type="ARBA" id="ARBA00022475"/>
    </source>
</evidence>
<dbReference type="FunFam" id="1.10.3720.10:FF:000003">
    <property type="entry name" value="Aliphatic sulfonate ABC transporter permease"/>
    <property type="match status" value="1"/>
</dbReference>
<comment type="caution">
    <text evidence="9">The sequence shown here is derived from an EMBL/GenBank/DDBJ whole genome shotgun (WGS) entry which is preliminary data.</text>
</comment>
<dbReference type="PANTHER" id="PTHR30151:SF38">
    <property type="entry name" value="ALIPHATIC SULFONATES TRANSPORT PERMEASE PROTEIN SSUC-RELATED"/>
    <property type="match status" value="1"/>
</dbReference>
<feature type="transmembrane region" description="Helical" evidence="7">
    <location>
        <begin position="12"/>
        <end position="34"/>
    </location>
</feature>
<keyword evidence="3" id="KW-1003">Cell membrane</keyword>
<name>A0AB74Q890_CLODI</name>
<dbReference type="AlphaFoldDB" id="A0AB74Q890"/>
<dbReference type="Pfam" id="PF00528">
    <property type="entry name" value="BPD_transp_1"/>
    <property type="match status" value="1"/>
</dbReference>
<feature type="domain" description="ABC transmembrane type-1" evidence="8">
    <location>
        <begin position="63"/>
        <end position="243"/>
    </location>
</feature>
<evidence type="ECO:0000256" key="7">
    <source>
        <dbReference type="RuleBase" id="RU363032"/>
    </source>
</evidence>
<dbReference type="InterPro" id="IPR035906">
    <property type="entry name" value="MetI-like_sf"/>
</dbReference>
<dbReference type="Proteomes" id="UP000411588">
    <property type="component" value="Unassembled WGS sequence"/>
</dbReference>
<gene>
    <name evidence="9" type="primary">ssuC2</name>
    <name evidence="9" type="ORF">SAMEA1402399_00890</name>
</gene>
<evidence type="ECO:0000256" key="6">
    <source>
        <dbReference type="ARBA" id="ARBA00023136"/>
    </source>
</evidence>
<feature type="transmembrane region" description="Helical" evidence="7">
    <location>
        <begin position="169"/>
        <end position="186"/>
    </location>
</feature>
<evidence type="ECO:0000313" key="9">
    <source>
        <dbReference type="EMBL" id="VFD29975.1"/>
    </source>
</evidence>
<evidence type="ECO:0000313" key="10">
    <source>
        <dbReference type="Proteomes" id="UP000411588"/>
    </source>
</evidence>
<feature type="transmembrane region" description="Helical" evidence="7">
    <location>
        <begin position="129"/>
        <end position="148"/>
    </location>
</feature>
<organism evidence="9 10">
    <name type="scientific">Clostridioides difficile</name>
    <name type="common">Peptoclostridium difficile</name>
    <dbReference type="NCBI Taxonomy" id="1496"/>
    <lineage>
        <taxon>Bacteria</taxon>
        <taxon>Bacillati</taxon>
        <taxon>Bacillota</taxon>
        <taxon>Clostridia</taxon>
        <taxon>Peptostreptococcales</taxon>
        <taxon>Peptostreptococcaceae</taxon>
        <taxon>Clostridioides</taxon>
    </lineage>
</organism>
<evidence type="ECO:0000256" key="4">
    <source>
        <dbReference type="ARBA" id="ARBA00022692"/>
    </source>
</evidence>
<dbReference type="EMBL" id="CAADAN010000002">
    <property type="protein sequence ID" value="VFD29975.1"/>
    <property type="molecule type" value="Genomic_DNA"/>
</dbReference>
<evidence type="ECO:0000259" key="8">
    <source>
        <dbReference type="PROSITE" id="PS50928"/>
    </source>
</evidence>
<dbReference type="GO" id="GO:0005886">
    <property type="term" value="C:plasma membrane"/>
    <property type="evidence" value="ECO:0007669"/>
    <property type="project" value="UniProtKB-SubCell"/>
</dbReference>
<reference evidence="9 10" key="1">
    <citation type="submission" date="2019-02" db="EMBL/GenBank/DDBJ databases">
        <authorList>
            <consortium name="Pathogen Informatics"/>
        </authorList>
    </citation>
    <scope>NUCLEOTIDE SEQUENCE [LARGE SCALE GENOMIC DNA]</scope>
    <source>
        <strain evidence="10">clo34</strain>
    </source>
</reference>
<dbReference type="GO" id="GO:0042918">
    <property type="term" value="P:alkanesulfonate transmembrane transport"/>
    <property type="evidence" value="ECO:0007669"/>
    <property type="project" value="UniProtKB-ARBA"/>
</dbReference>
<protein>
    <submittedName>
        <fullName evidence="9">ABC transporter sulfonate-family permease</fullName>
    </submittedName>
</protein>
<keyword evidence="4 7" id="KW-0812">Transmembrane</keyword>
<feature type="transmembrane region" description="Helical" evidence="7">
    <location>
        <begin position="192"/>
        <end position="212"/>
    </location>
</feature>
<feature type="transmembrane region" description="Helical" evidence="7">
    <location>
        <begin position="71"/>
        <end position="92"/>
    </location>
</feature>
<keyword evidence="6 7" id="KW-0472">Membrane</keyword>
<dbReference type="CDD" id="cd06261">
    <property type="entry name" value="TM_PBP2"/>
    <property type="match status" value="1"/>
</dbReference>
<comment type="similarity">
    <text evidence="7">Belongs to the binding-protein-dependent transport system permease family.</text>
</comment>
<dbReference type="SUPFAM" id="SSF161098">
    <property type="entry name" value="MetI-like"/>
    <property type="match status" value="1"/>
</dbReference>
<dbReference type="Gene3D" id="1.10.3720.10">
    <property type="entry name" value="MetI-like"/>
    <property type="match status" value="1"/>
</dbReference>
<evidence type="ECO:0000256" key="5">
    <source>
        <dbReference type="ARBA" id="ARBA00022989"/>
    </source>
</evidence>
<comment type="subcellular location">
    <subcellularLocation>
        <location evidence="1 7">Cell membrane</location>
        <topology evidence="1 7">Multi-pass membrane protein</topology>
    </subcellularLocation>
</comment>
<accession>A0AB74Q890</accession>
<evidence type="ECO:0000256" key="1">
    <source>
        <dbReference type="ARBA" id="ARBA00004651"/>
    </source>
</evidence>